<evidence type="ECO:0000259" key="5">
    <source>
        <dbReference type="Pfam" id="PF14501"/>
    </source>
</evidence>
<dbReference type="GO" id="GO:0000155">
    <property type="term" value="F:phosphorelay sensor kinase activity"/>
    <property type="evidence" value="ECO:0007669"/>
    <property type="project" value="InterPro"/>
</dbReference>
<dbReference type="Pfam" id="PF14689">
    <property type="entry name" value="SPOB_a"/>
    <property type="match status" value="1"/>
</dbReference>
<dbReference type="RefSeq" id="WP_186876956.1">
    <property type="nucleotide sequence ID" value="NZ_JACOPF010000004.1"/>
</dbReference>
<evidence type="ECO:0000256" key="3">
    <source>
        <dbReference type="ARBA" id="ARBA00022777"/>
    </source>
</evidence>
<dbReference type="CDD" id="cd16935">
    <property type="entry name" value="HATPase_AgrC-ComD-like"/>
    <property type="match status" value="1"/>
</dbReference>
<dbReference type="InterPro" id="IPR016120">
    <property type="entry name" value="Sig_transdc_His_kin_SpoOB"/>
</dbReference>
<dbReference type="Proteomes" id="UP000652477">
    <property type="component" value="Unassembled WGS sequence"/>
</dbReference>
<dbReference type="AlphaFoldDB" id="A0A923RR74"/>
<keyword evidence="4" id="KW-0472">Membrane</keyword>
<feature type="transmembrane region" description="Helical" evidence="4">
    <location>
        <begin position="6"/>
        <end position="24"/>
    </location>
</feature>
<evidence type="ECO:0000256" key="4">
    <source>
        <dbReference type="SAM" id="Phobius"/>
    </source>
</evidence>
<name>A0A923RR74_9FIRM</name>
<reference evidence="7" key="1">
    <citation type="submission" date="2020-08" db="EMBL/GenBank/DDBJ databases">
        <title>Genome public.</title>
        <authorList>
            <person name="Liu C."/>
            <person name="Sun Q."/>
        </authorList>
    </citation>
    <scope>NUCLEOTIDE SEQUENCE</scope>
    <source>
        <strain evidence="7">NSJ-55</strain>
    </source>
</reference>
<comment type="caution">
    <text evidence="7">The sequence shown here is derived from an EMBL/GenBank/DDBJ whole genome shotgun (WGS) entry which is preliminary data.</text>
</comment>
<feature type="transmembrane region" description="Helical" evidence="4">
    <location>
        <begin position="122"/>
        <end position="139"/>
    </location>
</feature>
<keyword evidence="2" id="KW-0808">Transferase</keyword>
<dbReference type="SUPFAM" id="SSF55890">
    <property type="entry name" value="Sporulation response regulatory protein Spo0B"/>
    <property type="match status" value="1"/>
</dbReference>
<feature type="transmembrane region" description="Helical" evidence="4">
    <location>
        <begin position="88"/>
        <end position="110"/>
    </location>
</feature>
<dbReference type="Gene3D" id="1.10.287.130">
    <property type="match status" value="1"/>
</dbReference>
<dbReference type="Gene3D" id="3.30.565.10">
    <property type="entry name" value="Histidine kinase-like ATPase, C-terminal domain"/>
    <property type="match status" value="1"/>
</dbReference>
<keyword evidence="1" id="KW-0597">Phosphoprotein</keyword>
<dbReference type="Pfam" id="PF14501">
    <property type="entry name" value="HATPase_c_5"/>
    <property type="match status" value="1"/>
</dbReference>
<keyword evidence="8" id="KW-1185">Reference proteome</keyword>
<keyword evidence="4" id="KW-0812">Transmembrane</keyword>
<protein>
    <submittedName>
        <fullName evidence="7">GHKL domain-containing protein</fullName>
    </submittedName>
</protein>
<feature type="transmembrane region" description="Helical" evidence="4">
    <location>
        <begin position="185"/>
        <end position="209"/>
    </location>
</feature>
<organism evidence="7 8">
    <name type="scientific">Mediterraneibacter hominis</name>
    <dbReference type="NCBI Taxonomy" id="2763054"/>
    <lineage>
        <taxon>Bacteria</taxon>
        <taxon>Bacillati</taxon>
        <taxon>Bacillota</taxon>
        <taxon>Clostridia</taxon>
        <taxon>Lachnospirales</taxon>
        <taxon>Lachnospiraceae</taxon>
        <taxon>Mediterraneibacter</taxon>
    </lineage>
</organism>
<gene>
    <name evidence="7" type="ORF">H8S37_15395</name>
</gene>
<sequence length="431" mass="49511">MIETVWNTFGTISYFIEGYFFYRVIGGFLEQKENRILRLSAYIFGSMVCTIVIFPQDPVNITLNLPLFFLMLVLGFREKMLVRISIILMFFPIIIAVNFLVVDIIGHMVIVPVTAGNETLNIILSNLMNLLPLGFWYGFQKILKNRAEGIVRTLYNKAWYLLDMVCLASLCAVISFVYYTPAQTYKVWIGMTACILTNIGSIWLVFYMAKSIRADMEGKNLKLQRDYYGQLEENQLKLRKFKHDMNNHFLVVSGLLEEGKTEEAKEYFAKLSRQFETKGRNFCKDSVVNAVLNTKYEEAARLGIDCQYQVDIDSLLFVDSLDVCTILANTLDNAVEACQKIENKEKRKISVKARCTENGYFSYEITNTKIGETKERKGKFLTTKEQKESHGYGLENVRAAVERYKGTMSIQYNEESFCVTIFIAASGKWSP</sequence>
<evidence type="ECO:0000256" key="1">
    <source>
        <dbReference type="ARBA" id="ARBA00022553"/>
    </source>
</evidence>
<dbReference type="GO" id="GO:0042802">
    <property type="term" value="F:identical protein binding"/>
    <property type="evidence" value="ECO:0007669"/>
    <property type="project" value="TreeGrafter"/>
</dbReference>
<keyword evidence="3" id="KW-0418">Kinase</keyword>
<evidence type="ECO:0000256" key="2">
    <source>
        <dbReference type="ARBA" id="ARBA00022679"/>
    </source>
</evidence>
<dbReference type="PANTHER" id="PTHR40448:SF1">
    <property type="entry name" value="TWO-COMPONENT SENSOR HISTIDINE KINASE"/>
    <property type="match status" value="1"/>
</dbReference>
<accession>A0A923RR74</accession>
<evidence type="ECO:0000313" key="8">
    <source>
        <dbReference type="Proteomes" id="UP000652477"/>
    </source>
</evidence>
<feature type="transmembrane region" description="Helical" evidence="4">
    <location>
        <begin position="36"/>
        <end position="54"/>
    </location>
</feature>
<keyword evidence="4" id="KW-1133">Transmembrane helix</keyword>
<feature type="transmembrane region" description="Helical" evidence="4">
    <location>
        <begin position="60"/>
        <end position="76"/>
    </location>
</feature>
<proteinExistence type="predicted"/>
<dbReference type="InterPro" id="IPR039506">
    <property type="entry name" value="SPOB_a"/>
</dbReference>
<evidence type="ECO:0000259" key="6">
    <source>
        <dbReference type="Pfam" id="PF14689"/>
    </source>
</evidence>
<dbReference type="InterPro" id="IPR036890">
    <property type="entry name" value="HATPase_C_sf"/>
</dbReference>
<dbReference type="PANTHER" id="PTHR40448">
    <property type="entry name" value="TWO-COMPONENT SENSOR HISTIDINE KINASE"/>
    <property type="match status" value="1"/>
</dbReference>
<dbReference type="InterPro" id="IPR032834">
    <property type="entry name" value="NatK-like_C"/>
</dbReference>
<evidence type="ECO:0000313" key="7">
    <source>
        <dbReference type="EMBL" id="MBC5690300.1"/>
    </source>
</evidence>
<dbReference type="SUPFAM" id="SSF55874">
    <property type="entry name" value="ATPase domain of HSP90 chaperone/DNA topoisomerase II/histidine kinase"/>
    <property type="match status" value="1"/>
</dbReference>
<feature type="domain" description="Sensor histidine kinase NatK-like C-terminal" evidence="5">
    <location>
        <begin position="320"/>
        <end position="423"/>
    </location>
</feature>
<feature type="transmembrane region" description="Helical" evidence="4">
    <location>
        <begin position="160"/>
        <end position="179"/>
    </location>
</feature>
<dbReference type="EMBL" id="JACOPF010000004">
    <property type="protein sequence ID" value="MBC5690300.1"/>
    <property type="molecule type" value="Genomic_DNA"/>
</dbReference>
<feature type="domain" description="SpoOB alpha-helical" evidence="6">
    <location>
        <begin position="230"/>
        <end position="279"/>
    </location>
</feature>